<accession>A0A066WP82</accession>
<dbReference type="AlphaFoldDB" id="A0A066WP82"/>
<evidence type="ECO:0000313" key="2">
    <source>
        <dbReference type="EMBL" id="KDN52420.1"/>
    </source>
</evidence>
<proteinExistence type="predicted"/>
<dbReference type="OrthoDB" id="5985073at2759"/>
<name>A0A066WP82_TILAU</name>
<dbReference type="Proteomes" id="UP000027361">
    <property type="component" value="Unassembled WGS sequence"/>
</dbReference>
<feature type="region of interest" description="Disordered" evidence="1">
    <location>
        <begin position="1"/>
        <end position="23"/>
    </location>
</feature>
<dbReference type="STRING" id="1037660.A0A066WP82"/>
<keyword evidence="3" id="KW-1185">Reference proteome</keyword>
<organism evidence="2 3">
    <name type="scientific">Tilletiaria anomala (strain ATCC 24038 / CBS 436.72 / UBC 951)</name>
    <dbReference type="NCBI Taxonomy" id="1037660"/>
    <lineage>
        <taxon>Eukaryota</taxon>
        <taxon>Fungi</taxon>
        <taxon>Dikarya</taxon>
        <taxon>Basidiomycota</taxon>
        <taxon>Ustilaginomycotina</taxon>
        <taxon>Exobasidiomycetes</taxon>
        <taxon>Georgefischeriales</taxon>
        <taxon>Tilletiariaceae</taxon>
        <taxon>Tilletiaria</taxon>
    </lineage>
</organism>
<evidence type="ECO:0000313" key="3">
    <source>
        <dbReference type="Proteomes" id="UP000027361"/>
    </source>
</evidence>
<reference evidence="2 3" key="1">
    <citation type="submission" date="2014-05" db="EMBL/GenBank/DDBJ databases">
        <title>Draft genome sequence of a rare smut relative, Tilletiaria anomala UBC 951.</title>
        <authorList>
            <consortium name="DOE Joint Genome Institute"/>
            <person name="Toome M."/>
            <person name="Kuo A."/>
            <person name="Henrissat B."/>
            <person name="Lipzen A."/>
            <person name="Tritt A."/>
            <person name="Yoshinaga Y."/>
            <person name="Zane M."/>
            <person name="Barry K."/>
            <person name="Grigoriev I.V."/>
            <person name="Spatafora J.W."/>
            <person name="Aimea M.C."/>
        </authorList>
    </citation>
    <scope>NUCLEOTIDE SEQUENCE [LARGE SCALE GENOMIC DNA]</scope>
    <source>
        <strain evidence="2 3">UBC 951</strain>
    </source>
</reference>
<dbReference type="PANTHER" id="PTHR35560">
    <property type="entry name" value="BLL0132 PROTEIN"/>
    <property type="match status" value="1"/>
</dbReference>
<sequence length="423" mass="45496">MSGGTSSEGEDHGPINKPSGANFVDLPVGTNGDMIGTYWTANPKNSTATHAFVMIHGRLRDGDKYWKVMDDALTNAVKAKYPGVDKDAIVVAPEYFSTKLNEGQYNEHELGWSDVNAWQAGEIATHPKGTTASAFDVLDAFVAEFADQTKYPAMKNVTLVGHGGGGQLMQRYAVVGQSPPSNVHVRYIYGDPSSSVYFTKDRPQVKASVANISSCPMYNTWRYGFANFTTDVNPTSPKLPIDYFAQYIQRDVVSMIGLQDVKSSGDEYCMAQLQGGPKRRDRNLAYWKYINTLAKTNFDLTGFNATFKHLPDWSNVSRNVIAHRLIVIENADHDAALVFGSAEGRAALFSSGTLPTGWRPVGWSAAGNGQRVPSAKSGTSSASNFDSGSGSHANSSRAAGTLRISDAVALGAAATALSIVLLL</sequence>
<dbReference type="InParanoid" id="A0A066WP82"/>
<dbReference type="PANTHER" id="PTHR35560:SF3">
    <property type="entry name" value="PEPTIDASE S9 PROLYL OLIGOPEPTIDASE CATALYTIC DOMAIN-CONTAINING PROTEIN"/>
    <property type="match status" value="1"/>
</dbReference>
<dbReference type="OMA" id="DRNLAWW"/>
<feature type="region of interest" description="Disordered" evidence="1">
    <location>
        <begin position="365"/>
        <end position="391"/>
    </location>
</feature>
<gene>
    <name evidence="2" type="ORF">K437DRAFT_220575</name>
</gene>
<dbReference type="Gene3D" id="3.40.50.1820">
    <property type="entry name" value="alpha/beta hydrolase"/>
    <property type="match status" value="1"/>
</dbReference>
<dbReference type="RefSeq" id="XP_013245277.1">
    <property type="nucleotide sequence ID" value="XM_013389823.1"/>
</dbReference>
<evidence type="ECO:0000256" key="1">
    <source>
        <dbReference type="SAM" id="MobiDB-lite"/>
    </source>
</evidence>
<dbReference type="GeneID" id="25262287"/>
<protein>
    <submittedName>
        <fullName evidence="2">Uncharacterized protein</fullName>
    </submittedName>
</protein>
<comment type="caution">
    <text evidence="2">The sequence shown here is derived from an EMBL/GenBank/DDBJ whole genome shotgun (WGS) entry which is preliminary data.</text>
</comment>
<dbReference type="EMBL" id="JMSN01000010">
    <property type="protein sequence ID" value="KDN52420.1"/>
    <property type="molecule type" value="Genomic_DNA"/>
</dbReference>
<dbReference type="InterPro" id="IPR029058">
    <property type="entry name" value="AB_hydrolase_fold"/>
</dbReference>
<dbReference type="HOGENOM" id="CLU_023751_2_0_1"/>
<dbReference type="SUPFAM" id="SSF53474">
    <property type="entry name" value="alpha/beta-Hydrolases"/>
    <property type="match status" value="1"/>
</dbReference>
<feature type="compositionally biased region" description="Low complexity" evidence="1">
    <location>
        <begin position="377"/>
        <end position="391"/>
    </location>
</feature>